<protein>
    <submittedName>
        <fullName evidence="1">Uncharacterized protein</fullName>
    </submittedName>
</protein>
<accession>X1H9R8</accession>
<organism evidence="1">
    <name type="scientific">marine sediment metagenome</name>
    <dbReference type="NCBI Taxonomy" id="412755"/>
    <lineage>
        <taxon>unclassified sequences</taxon>
        <taxon>metagenomes</taxon>
        <taxon>ecological metagenomes</taxon>
    </lineage>
</organism>
<dbReference type="EMBL" id="BARU01032008">
    <property type="protein sequence ID" value="GAH66132.1"/>
    <property type="molecule type" value="Genomic_DNA"/>
</dbReference>
<evidence type="ECO:0000313" key="1">
    <source>
        <dbReference type="EMBL" id="GAH66132.1"/>
    </source>
</evidence>
<sequence>VMQYEVTVKEYMALFAEQQYPYPMNVYSTDDFHYYIVTPVENFTELDSIYSLINKVASNAGEKWGAVWEKFAGTYHFNRGQIVIFSSELSYIPEEPRLNPEEGNFIYWGFGYVELGKE</sequence>
<name>X1H9R8_9ZZZZ</name>
<dbReference type="AlphaFoldDB" id="X1H9R8"/>
<comment type="caution">
    <text evidence="1">The sequence shown here is derived from an EMBL/GenBank/DDBJ whole genome shotgun (WGS) entry which is preliminary data.</text>
</comment>
<gene>
    <name evidence="1" type="ORF">S03H2_50538</name>
</gene>
<proteinExistence type="predicted"/>
<reference evidence="1" key="1">
    <citation type="journal article" date="2014" name="Front. Microbiol.">
        <title>High frequency of phylogenetically diverse reductive dehalogenase-homologous genes in deep subseafloor sedimentary metagenomes.</title>
        <authorList>
            <person name="Kawai M."/>
            <person name="Futagami T."/>
            <person name="Toyoda A."/>
            <person name="Takaki Y."/>
            <person name="Nishi S."/>
            <person name="Hori S."/>
            <person name="Arai W."/>
            <person name="Tsubouchi T."/>
            <person name="Morono Y."/>
            <person name="Uchiyama I."/>
            <person name="Ito T."/>
            <person name="Fujiyama A."/>
            <person name="Inagaki F."/>
            <person name="Takami H."/>
        </authorList>
    </citation>
    <scope>NUCLEOTIDE SEQUENCE</scope>
    <source>
        <strain evidence="1">Expedition CK06-06</strain>
    </source>
</reference>
<feature type="non-terminal residue" evidence="1">
    <location>
        <position position="1"/>
    </location>
</feature>